<feature type="compositionally biased region" description="Polar residues" evidence="1">
    <location>
        <begin position="77"/>
        <end position="87"/>
    </location>
</feature>
<reference evidence="2 3" key="1">
    <citation type="submission" date="2023-09" db="EMBL/GenBank/DDBJ databases">
        <authorList>
            <person name="Wang M."/>
        </authorList>
    </citation>
    <scope>NUCLEOTIDE SEQUENCE [LARGE SCALE GENOMIC DNA]</scope>
    <source>
        <strain evidence="2">GT-2023</strain>
        <tissue evidence="2">Liver</tissue>
    </source>
</reference>
<accession>A0ABR3N0J9</accession>
<comment type="caution">
    <text evidence="2">The sequence shown here is derived from an EMBL/GenBank/DDBJ whole genome shotgun (WGS) entry which is preliminary data.</text>
</comment>
<feature type="region of interest" description="Disordered" evidence="1">
    <location>
        <begin position="77"/>
        <end position="98"/>
    </location>
</feature>
<dbReference type="Proteomes" id="UP001558613">
    <property type="component" value="Unassembled WGS sequence"/>
</dbReference>
<keyword evidence="3" id="KW-1185">Reference proteome</keyword>
<name>A0ABR3N0J9_9TELE</name>
<evidence type="ECO:0000313" key="2">
    <source>
        <dbReference type="EMBL" id="KAL1270419.1"/>
    </source>
</evidence>
<evidence type="ECO:0000313" key="3">
    <source>
        <dbReference type="Proteomes" id="UP001558613"/>
    </source>
</evidence>
<evidence type="ECO:0000256" key="1">
    <source>
        <dbReference type="SAM" id="MobiDB-lite"/>
    </source>
</evidence>
<protein>
    <submittedName>
        <fullName evidence="2">Uncharacterized protein</fullName>
    </submittedName>
</protein>
<proteinExistence type="predicted"/>
<gene>
    <name evidence="2" type="ORF">QQF64_029435</name>
</gene>
<sequence>MKSFVSGIKNRRMRHYLPPLTAESSRYNARLAAVINFARNCKVAARCVSMTDDAFFPDACLEVEVVRCFPGKLQNTLASKDPSSTSPLGAGTGEGCQKHKTPVVQSSEACTLILSGCEQSLIRVKRGERGGGKGDEIIEASRTTADRAVQNTLREHSREKPVQRLCRH</sequence>
<dbReference type="EMBL" id="JAYMGO010000007">
    <property type="protein sequence ID" value="KAL1270419.1"/>
    <property type="molecule type" value="Genomic_DNA"/>
</dbReference>
<organism evidence="2 3">
    <name type="scientific">Cirrhinus molitorella</name>
    <name type="common">mud carp</name>
    <dbReference type="NCBI Taxonomy" id="172907"/>
    <lineage>
        <taxon>Eukaryota</taxon>
        <taxon>Metazoa</taxon>
        <taxon>Chordata</taxon>
        <taxon>Craniata</taxon>
        <taxon>Vertebrata</taxon>
        <taxon>Euteleostomi</taxon>
        <taxon>Actinopterygii</taxon>
        <taxon>Neopterygii</taxon>
        <taxon>Teleostei</taxon>
        <taxon>Ostariophysi</taxon>
        <taxon>Cypriniformes</taxon>
        <taxon>Cyprinidae</taxon>
        <taxon>Labeoninae</taxon>
        <taxon>Labeonini</taxon>
        <taxon>Cirrhinus</taxon>
    </lineage>
</organism>